<protein>
    <submittedName>
        <fullName evidence="2">Uncharacterized protein</fullName>
    </submittedName>
</protein>
<gene>
    <name evidence="2" type="ORF">RUM44_010066</name>
</gene>
<reference evidence="2 3" key="1">
    <citation type="submission" date="2023-09" db="EMBL/GenBank/DDBJ databases">
        <title>Genomes of two closely related lineages of the louse Polyplax serrata with different host specificities.</title>
        <authorList>
            <person name="Martinu J."/>
            <person name="Tarabai H."/>
            <person name="Stefka J."/>
            <person name="Hypsa V."/>
        </authorList>
    </citation>
    <scope>NUCLEOTIDE SEQUENCE [LARGE SCALE GENOMIC DNA]</scope>
    <source>
        <strain evidence="2">98ZLc_SE</strain>
    </source>
</reference>
<evidence type="ECO:0000313" key="2">
    <source>
        <dbReference type="EMBL" id="KAK6627588.1"/>
    </source>
</evidence>
<sequence length="290" mass="33851">MRERCRWLVNHIASWIPSASHHLRLLYFPEVPEESFFGRLRRGCAGDVDAGRVRYSRILPSSEIEPSYISNHPKTLIHHSGLPRRQKTESLSVYTSRRTPEEIEKPFKECRKWLLEVLKHVLPRDAHLRGGFFLSRLRPLFVARWICHVRKKEKDEKSEFEVKSDVWTYDVQIVTLADPIVAAFGDLHQSRFSLCSHDVIGQVDFVCSSLQNQFDVLIARTRAPPDFGHKYDPQRNRSGQPLKLPEGWPPRVGRANDYGNENDCHEAWRGERDREQPPRVTSHNFARLDK</sequence>
<accession>A0ABR1AUS5</accession>
<proteinExistence type="predicted"/>
<keyword evidence="3" id="KW-1185">Reference proteome</keyword>
<comment type="caution">
    <text evidence="2">The sequence shown here is derived from an EMBL/GenBank/DDBJ whole genome shotgun (WGS) entry which is preliminary data.</text>
</comment>
<name>A0ABR1AUS5_POLSC</name>
<evidence type="ECO:0000313" key="3">
    <source>
        <dbReference type="Proteomes" id="UP001359485"/>
    </source>
</evidence>
<evidence type="ECO:0000256" key="1">
    <source>
        <dbReference type="SAM" id="MobiDB-lite"/>
    </source>
</evidence>
<dbReference type="Proteomes" id="UP001359485">
    <property type="component" value="Unassembled WGS sequence"/>
</dbReference>
<feature type="region of interest" description="Disordered" evidence="1">
    <location>
        <begin position="227"/>
        <end position="290"/>
    </location>
</feature>
<organism evidence="2 3">
    <name type="scientific">Polyplax serrata</name>
    <name type="common">Common mouse louse</name>
    <dbReference type="NCBI Taxonomy" id="468196"/>
    <lineage>
        <taxon>Eukaryota</taxon>
        <taxon>Metazoa</taxon>
        <taxon>Ecdysozoa</taxon>
        <taxon>Arthropoda</taxon>
        <taxon>Hexapoda</taxon>
        <taxon>Insecta</taxon>
        <taxon>Pterygota</taxon>
        <taxon>Neoptera</taxon>
        <taxon>Paraneoptera</taxon>
        <taxon>Psocodea</taxon>
        <taxon>Troctomorpha</taxon>
        <taxon>Phthiraptera</taxon>
        <taxon>Anoplura</taxon>
        <taxon>Polyplacidae</taxon>
        <taxon>Polyplax</taxon>
    </lineage>
</organism>
<feature type="compositionally biased region" description="Basic and acidic residues" evidence="1">
    <location>
        <begin position="262"/>
        <end position="277"/>
    </location>
</feature>
<dbReference type="EMBL" id="JAWJWF010000045">
    <property type="protein sequence ID" value="KAK6627588.1"/>
    <property type="molecule type" value="Genomic_DNA"/>
</dbReference>